<dbReference type="PANTHER" id="PTHR23061:SF12">
    <property type="entry name" value="DNA POLYMERASE ALPHA SUBUNIT B"/>
    <property type="match status" value="1"/>
</dbReference>
<evidence type="ECO:0000256" key="1">
    <source>
        <dbReference type="ARBA" id="ARBA00004123"/>
    </source>
</evidence>
<proteinExistence type="inferred from homology"/>
<accession>A0A5E4NFH8</accession>
<dbReference type="OrthoDB" id="336885at2759"/>
<sequence length="559" mass="62601">MDRPLLVNEFEEMGLSISDDILDECIIICHTYKITASDLVGSWIAYCASSQIDANDLSKERLMILVKSFKVDSDNKRKSLELKSYTNNFTSLSTVHKADSIKSSTYGTSNIKIENEINIKDIIDGHNIKEEENTISTAGDIACDFGLGNINKNSSDNSADIEEIFLYKQDLFKKFVFGRVDYQKFENHVQTLVDDIVKNNNLQPAVPLSELFCTNDNEITISGCLKLIKKELFLSSSYGSIKLDLSEAGKLDKSLFANQILVVTGTNTDSKVFKVRKLYTNASLPLSPKIPKFAQGNMNIIVAAGPFFSESSPQGKSLKSLIEKTINLKAKLLVLLGPIFETDFVTQLNKSSSETYDELLEFIIQPLFNHPNTRNTKLVIFSSWKDANSYCVYPTPPFTESRLPTLYPNNIFIVSDPTIFSANNVLIAGNASDALMGLHVSGINKIQEETFEKLSKQIVWQQSLHPSYTASPTIPVDQFLWLEHCNFEEFTPHIILTTSQLRSFIRVVENTMVINVGQLVKSNSQKKLISGTYCKIQITPPKDGHWSPKTNISAQVIHI</sequence>
<dbReference type="InterPro" id="IPR016722">
    <property type="entry name" value="DNA_pol_alpha_bsu"/>
</dbReference>
<keyword evidence="5" id="KW-0539">Nucleus</keyword>
<dbReference type="GO" id="GO:0006270">
    <property type="term" value="P:DNA replication initiation"/>
    <property type="evidence" value="ECO:0007669"/>
    <property type="project" value="TreeGrafter"/>
</dbReference>
<name>A0A5E4NFH8_9HEMI</name>
<comment type="subcellular location">
    <subcellularLocation>
        <location evidence="1">Nucleus</location>
    </subcellularLocation>
</comment>
<dbReference type="GO" id="GO:0005658">
    <property type="term" value="C:alpha DNA polymerase:primase complex"/>
    <property type="evidence" value="ECO:0007669"/>
    <property type="project" value="TreeGrafter"/>
</dbReference>
<dbReference type="Gene3D" id="3.60.21.60">
    <property type="match status" value="1"/>
</dbReference>
<evidence type="ECO:0000256" key="4">
    <source>
        <dbReference type="ARBA" id="ARBA00022705"/>
    </source>
</evidence>
<dbReference type="InterPro" id="IPR013627">
    <property type="entry name" value="Pol_alpha_B_N"/>
</dbReference>
<dbReference type="PANTHER" id="PTHR23061">
    <property type="entry name" value="DNA POLYMERASE 2 ALPHA 70 KDA SUBUNIT"/>
    <property type="match status" value="1"/>
</dbReference>
<evidence type="ECO:0000256" key="5">
    <source>
        <dbReference type="ARBA" id="ARBA00023242"/>
    </source>
</evidence>
<dbReference type="InterPro" id="IPR007185">
    <property type="entry name" value="DNA_pol_a/d/e_bsu"/>
</dbReference>
<dbReference type="GO" id="GO:0003677">
    <property type="term" value="F:DNA binding"/>
    <property type="evidence" value="ECO:0007669"/>
    <property type="project" value="InterPro"/>
</dbReference>
<protein>
    <recommendedName>
        <fullName evidence="3">DNA polymerase alpha subunit B</fullName>
    </recommendedName>
</protein>
<evidence type="ECO:0000259" key="6">
    <source>
        <dbReference type="Pfam" id="PF04042"/>
    </source>
</evidence>
<organism evidence="8 9">
    <name type="scientific">Cinara cedri</name>
    <dbReference type="NCBI Taxonomy" id="506608"/>
    <lineage>
        <taxon>Eukaryota</taxon>
        <taxon>Metazoa</taxon>
        <taxon>Ecdysozoa</taxon>
        <taxon>Arthropoda</taxon>
        <taxon>Hexapoda</taxon>
        <taxon>Insecta</taxon>
        <taxon>Pterygota</taxon>
        <taxon>Neoptera</taxon>
        <taxon>Paraneoptera</taxon>
        <taxon>Hemiptera</taxon>
        <taxon>Sternorrhyncha</taxon>
        <taxon>Aphidomorpha</taxon>
        <taxon>Aphidoidea</taxon>
        <taxon>Aphididae</taxon>
        <taxon>Lachninae</taxon>
        <taxon>Cinara</taxon>
    </lineage>
</organism>
<comment type="similarity">
    <text evidence="2">Belongs to the DNA polymerase alpha subunit B family.</text>
</comment>
<dbReference type="Gene3D" id="1.10.8.530">
    <property type="entry name" value="DNA polymerase alpha-primase, subunit B, N-terminal domain"/>
    <property type="match status" value="1"/>
</dbReference>
<keyword evidence="9" id="KW-1185">Reference proteome</keyword>
<evidence type="ECO:0000313" key="8">
    <source>
        <dbReference type="EMBL" id="VVC41300.1"/>
    </source>
</evidence>
<evidence type="ECO:0000256" key="3">
    <source>
        <dbReference type="ARBA" id="ARBA00018596"/>
    </source>
</evidence>
<evidence type="ECO:0000259" key="7">
    <source>
        <dbReference type="Pfam" id="PF08418"/>
    </source>
</evidence>
<feature type="domain" description="DNA polymerase alpha subunit B N-terminal" evidence="7">
    <location>
        <begin position="6"/>
        <end position="54"/>
    </location>
</feature>
<dbReference type="AlphaFoldDB" id="A0A5E4NFH8"/>
<dbReference type="Proteomes" id="UP000325440">
    <property type="component" value="Unassembled WGS sequence"/>
</dbReference>
<gene>
    <name evidence="8" type="ORF">CINCED_3A023182</name>
</gene>
<evidence type="ECO:0000313" key="9">
    <source>
        <dbReference type="Proteomes" id="UP000325440"/>
    </source>
</evidence>
<feature type="domain" description="DNA polymerase alpha/delta/epsilon subunit B" evidence="6">
    <location>
        <begin position="300"/>
        <end position="505"/>
    </location>
</feature>
<evidence type="ECO:0000256" key="2">
    <source>
        <dbReference type="ARBA" id="ARBA00007299"/>
    </source>
</evidence>
<keyword evidence="4" id="KW-0235">DNA replication</keyword>
<dbReference type="InterPro" id="IPR043034">
    <property type="entry name" value="DNA_pol_alpha_B_N_sf"/>
</dbReference>
<dbReference type="Pfam" id="PF04042">
    <property type="entry name" value="DNA_pol_E_B"/>
    <property type="match status" value="1"/>
</dbReference>
<dbReference type="Pfam" id="PF08418">
    <property type="entry name" value="Pol_alpha_B_N"/>
    <property type="match status" value="1"/>
</dbReference>
<reference evidence="8 9" key="1">
    <citation type="submission" date="2019-08" db="EMBL/GenBank/DDBJ databases">
        <authorList>
            <person name="Alioto T."/>
            <person name="Alioto T."/>
            <person name="Gomez Garrido J."/>
        </authorList>
    </citation>
    <scope>NUCLEOTIDE SEQUENCE [LARGE SCALE GENOMIC DNA]</scope>
</reference>
<dbReference type="EMBL" id="CABPRJ010001916">
    <property type="protein sequence ID" value="VVC41300.1"/>
    <property type="molecule type" value="Genomic_DNA"/>
</dbReference>